<accession>N0AYW0</accession>
<reference evidence="1 2" key="1">
    <citation type="journal article" date="2013" name="Genome Announc.">
        <title>Genome sequences for three denitrifying bacterial strains isolated from a uranium- and nitrate-contaminated subsurface environment.</title>
        <authorList>
            <person name="Venkatramanan R."/>
            <person name="Prakash O."/>
            <person name="Woyke T."/>
            <person name="Chain P."/>
            <person name="Goodwin L.A."/>
            <person name="Watson D."/>
            <person name="Brooks S."/>
            <person name="Kostka J.E."/>
            <person name="Green S.J."/>
        </authorList>
    </citation>
    <scope>NUCLEOTIDE SEQUENCE [LARGE SCALE GENOMIC DNA]</scope>
    <source>
        <strain evidence="1 2">1NES1</strain>
    </source>
</reference>
<dbReference type="EMBL" id="CP005587">
    <property type="protein sequence ID" value="AGK56324.1"/>
    <property type="molecule type" value="Genomic_DNA"/>
</dbReference>
<dbReference type="KEGG" id="hdt:HYPDE_23188"/>
<evidence type="ECO:0000313" key="1">
    <source>
        <dbReference type="EMBL" id="AGK56324.1"/>
    </source>
</evidence>
<proteinExistence type="predicted"/>
<dbReference type="OrthoDB" id="7931649at2"/>
<sequence length="154" mass="17030">MPLSAFNPKLSKEAQEAVSNAFDAVAKWNKELGSSTENVAQKMAIAARAVGWPDHIVTAISSHVQSITQLHIHMMNHMLDAWQEQIKSPNPMSNFPAAMLSKLQSWPGLSGTSGWPSIEAFGSQGRFWIQIGEQWQKNWAQAITAWSEFGAPKK</sequence>
<organism evidence="1 2">
    <name type="scientific">Hyphomicrobium denitrificans 1NES1</name>
    <dbReference type="NCBI Taxonomy" id="670307"/>
    <lineage>
        <taxon>Bacteria</taxon>
        <taxon>Pseudomonadati</taxon>
        <taxon>Pseudomonadota</taxon>
        <taxon>Alphaproteobacteria</taxon>
        <taxon>Hyphomicrobiales</taxon>
        <taxon>Hyphomicrobiaceae</taxon>
        <taxon>Hyphomicrobium</taxon>
    </lineage>
</organism>
<dbReference type="AlphaFoldDB" id="N0AYW0"/>
<evidence type="ECO:0000313" key="2">
    <source>
        <dbReference type="Proteomes" id="UP000005952"/>
    </source>
</evidence>
<dbReference type="Proteomes" id="UP000005952">
    <property type="component" value="Chromosome"/>
</dbReference>
<keyword evidence="2" id="KW-1185">Reference proteome</keyword>
<dbReference type="RefSeq" id="WP_015596362.1">
    <property type="nucleotide sequence ID" value="NC_021172.1"/>
</dbReference>
<name>N0AYW0_9HYPH</name>
<gene>
    <name evidence="1" type="ORF">HYPDE_23188</name>
</gene>
<dbReference type="HOGENOM" id="CLU_1473282_0_0_5"/>
<protein>
    <submittedName>
        <fullName evidence="1">Uncharacterized protein</fullName>
    </submittedName>
</protein>